<feature type="region of interest" description="Disordered" evidence="1">
    <location>
        <begin position="339"/>
        <end position="385"/>
    </location>
</feature>
<feature type="compositionally biased region" description="Polar residues" evidence="1">
    <location>
        <begin position="155"/>
        <end position="174"/>
    </location>
</feature>
<dbReference type="InParanoid" id="A0A1Y1ULJ4"/>
<protein>
    <submittedName>
        <fullName evidence="2">Uncharacterized protein</fullName>
    </submittedName>
</protein>
<feature type="region of interest" description="Disordered" evidence="1">
    <location>
        <begin position="50"/>
        <end position="112"/>
    </location>
</feature>
<evidence type="ECO:0000313" key="2">
    <source>
        <dbReference type="EMBL" id="ORX38417.1"/>
    </source>
</evidence>
<dbReference type="GeneID" id="33554378"/>
<dbReference type="EMBL" id="NBSH01000004">
    <property type="protein sequence ID" value="ORX38417.1"/>
    <property type="molecule type" value="Genomic_DNA"/>
</dbReference>
<accession>A0A1Y1ULJ4</accession>
<sequence>MGALLVLPIAHSKDGASPSFLGELSLDDREVQLQRRIRALEKRLGETLLDDGRGGLMIQPRPGDPKRSSSSLPPGAGSNDVDRRHNGSPFNHGALPLTPRRSKQSEVTNTSRVELVTDHDCAQEDDIIARNRRRQLVKLQKLLGEIVTPAYLPPGQSSTETPPETPVRQSLSRQTIRRVDSPMSDKTSFIDMSADDLSHPIIQDGTTPLKDGPGSGTLLKGPWATRFKQSISMSSSKPKGKAVHGDDESFVNFGHKAGVTWGKLNPLNVNSPVPQRSRAEETSIRPKISAPMLQTPEPSSLSPSIVAGTFNQYKQSLQGLLFLAENNPSRLARMVDSLDHDLPSVPSPRDPWAPKRPPRPDRGSPSPPSPIIHSPTLPPPESSEEDAVRINRKRSEKLTNFFGEGLDFTDPNISRRRLAARYDDAPAVVTHRTGVARNPSGKNRFDLLDGMLGDMWRGVQNDYKVGEMKRDEVDRLGDMMNAFRRKRESMTGWEEL</sequence>
<evidence type="ECO:0000256" key="1">
    <source>
        <dbReference type="SAM" id="MobiDB-lite"/>
    </source>
</evidence>
<dbReference type="RefSeq" id="XP_021872339.1">
    <property type="nucleotide sequence ID" value="XM_022012570.1"/>
</dbReference>
<feature type="region of interest" description="Disordered" evidence="1">
    <location>
        <begin position="149"/>
        <end position="186"/>
    </location>
</feature>
<comment type="caution">
    <text evidence="2">The sequence shown here is derived from an EMBL/GenBank/DDBJ whole genome shotgun (WGS) entry which is preliminary data.</text>
</comment>
<proteinExistence type="predicted"/>
<keyword evidence="3" id="KW-1185">Reference proteome</keyword>
<dbReference type="OrthoDB" id="2564619at2759"/>
<feature type="compositionally biased region" description="Pro residues" evidence="1">
    <location>
        <begin position="365"/>
        <end position="381"/>
    </location>
</feature>
<reference evidence="2 3" key="1">
    <citation type="submission" date="2017-03" db="EMBL/GenBank/DDBJ databases">
        <title>Widespread Adenine N6-methylation of Active Genes in Fungi.</title>
        <authorList>
            <consortium name="DOE Joint Genome Institute"/>
            <person name="Mondo S.J."/>
            <person name="Dannebaum R.O."/>
            <person name="Kuo R.C."/>
            <person name="Louie K.B."/>
            <person name="Bewick A.J."/>
            <person name="Labutti K."/>
            <person name="Haridas S."/>
            <person name="Kuo A."/>
            <person name="Salamov A."/>
            <person name="Ahrendt S.R."/>
            <person name="Lau R."/>
            <person name="Bowen B.P."/>
            <person name="Lipzen A."/>
            <person name="Sullivan W."/>
            <person name="Andreopoulos W.B."/>
            <person name="Clum A."/>
            <person name="Lindquist E."/>
            <person name="Daum C."/>
            <person name="Northen T.R."/>
            <person name="Ramamoorthy G."/>
            <person name="Schmitz R.J."/>
            <person name="Gryganskyi A."/>
            <person name="Culley D."/>
            <person name="Magnuson J."/>
            <person name="James T.Y."/>
            <person name="O'Malley M.A."/>
            <person name="Stajich J.E."/>
            <person name="Spatafora J.W."/>
            <person name="Visel A."/>
            <person name="Grigoriev I.V."/>
        </authorList>
    </citation>
    <scope>NUCLEOTIDE SEQUENCE [LARGE SCALE GENOMIC DNA]</scope>
    <source>
        <strain evidence="2 3">NRRL Y-17943</strain>
    </source>
</reference>
<organism evidence="2 3">
    <name type="scientific">Kockovaella imperatae</name>
    <dbReference type="NCBI Taxonomy" id="4999"/>
    <lineage>
        <taxon>Eukaryota</taxon>
        <taxon>Fungi</taxon>
        <taxon>Dikarya</taxon>
        <taxon>Basidiomycota</taxon>
        <taxon>Agaricomycotina</taxon>
        <taxon>Tremellomycetes</taxon>
        <taxon>Tremellales</taxon>
        <taxon>Cuniculitremaceae</taxon>
        <taxon>Kockovaella</taxon>
    </lineage>
</organism>
<dbReference type="Proteomes" id="UP000193218">
    <property type="component" value="Unassembled WGS sequence"/>
</dbReference>
<name>A0A1Y1ULJ4_9TREE</name>
<dbReference type="AlphaFoldDB" id="A0A1Y1ULJ4"/>
<evidence type="ECO:0000313" key="3">
    <source>
        <dbReference type="Proteomes" id="UP000193218"/>
    </source>
</evidence>
<gene>
    <name evidence="2" type="ORF">BD324DRAFT_355284</name>
</gene>
<feature type="compositionally biased region" description="Pro residues" evidence="1">
    <location>
        <begin position="345"/>
        <end position="355"/>
    </location>
</feature>